<dbReference type="Pfam" id="PF01593">
    <property type="entry name" value="Amino_oxidase"/>
    <property type="match status" value="2"/>
</dbReference>
<protein>
    <submittedName>
        <fullName evidence="2">DEKNAAC105290</fullName>
    </submittedName>
</protein>
<dbReference type="GO" id="GO:0016491">
    <property type="term" value="F:oxidoreductase activity"/>
    <property type="evidence" value="ECO:0007669"/>
    <property type="project" value="InterPro"/>
</dbReference>
<dbReference type="SUPFAM" id="SSF54373">
    <property type="entry name" value="FAD-linked reductases, C-terminal domain"/>
    <property type="match status" value="1"/>
</dbReference>
<dbReference type="InterPro" id="IPR036188">
    <property type="entry name" value="FAD/NAD-bd_sf"/>
</dbReference>
<reference evidence="2 3" key="1">
    <citation type="submission" date="2018-12" db="EMBL/GenBank/DDBJ databases">
        <authorList>
            <person name="Tiukova I."/>
            <person name="Dainat J."/>
        </authorList>
    </citation>
    <scope>NUCLEOTIDE SEQUENCE [LARGE SCALE GENOMIC DNA]</scope>
</reference>
<keyword evidence="3" id="KW-1185">Reference proteome</keyword>
<dbReference type="Proteomes" id="UP000290900">
    <property type="component" value="Unassembled WGS sequence"/>
</dbReference>
<dbReference type="Gene3D" id="3.50.50.60">
    <property type="entry name" value="FAD/NAD(P)-binding domain"/>
    <property type="match status" value="1"/>
</dbReference>
<dbReference type="STRING" id="13370.A0A448YT24"/>
<evidence type="ECO:0000313" key="3">
    <source>
        <dbReference type="Proteomes" id="UP000290900"/>
    </source>
</evidence>
<dbReference type="InterPro" id="IPR002937">
    <property type="entry name" value="Amino_oxidase"/>
</dbReference>
<feature type="domain" description="Amine oxidase" evidence="1">
    <location>
        <begin position="217"/>
        <end position="493"/>
    </location>
</feature>
<accession>A0A448YT24</accession>
<evidence type="ECO:0000313" key="2">
    <source>
        <dbReference type="EMBL" id="VEU24040.1"/>
    </source>
</evidence>
<gene>
    <name evidence="2" type="ORF">BRENAR_LOCUS4769</name>
</gene>
<dbReference type="PANTHER" id="PTHR10742">
    <property type="entry name" value="FLAVIN MONOAMINE OXIDASE"/>
    <property type="match status" value="1"/>
</dbReference>
<dbReference type="InParanoid" id="A0A448YT24"/>
<organism evidence="2 3">
    <name type="scientific">Brettanomyces naardenensis</name>
    <name type="common">Yeast</name>
    <dbReference type="NCBI Taxonomy" id="13370"/>
    <lineage>
        <taxon>Eukaryota</taxon>
        <taxon>Fungi</taxon>
        <taxon>Dikarya</taxon>
        <taxon>Ascomycota</taxon>
        <taxon>Saccharomycotina</taxon>
        <taxon>Pichiomycetes</taxon>
        <taxon>Pichiales</taxon>
        <taxon>Pichiaceae</taxon>
        <taxon>Brettanomyces</taxon>
    </lineage>
</organism>
<dbReference type="AlphaFoldDB" id="A0A448YT24"/>
<name>A0A448YT24_BRENA</name>
<dbReference type="Gene3D" id="3.90.660.10">
    <property type="match status" value="1"/>
</dbReference>
<dbReference type="EMBL" id="CAACVR010000067">
    <property type="protein sequence ID" value="VEU24040.1"/>
    <property type="molecule type" value="Genomic_DNA"/>
</dbReference>
<proteinExistence type="predicted"/>
<dbReference type="OrthoDB" id="5046242at2759"/>
<feature type="domain" description="Amine oxidase" evidence="1">
    <location>
        <begin position="15"/>
        <end position="73"/>
    </location>
</feature>
<dbReference type="InterPro" id="IPR050281">
    <property type="entry name" value="Flavin_monoamine_oxidase"/>
</dbReference>
<dbReference type="SUPFAM" id="SSF51905">
    <property type="entry name" value="FAD/NAD(P)-binding domain"/>
    <property type="match status" value="1"/>
</dbReference>
<evidence type="ECO:0000259" key="1">
    <source>
        <dbReference type="Pfam" id="PF01593"/>
    </source>
</evidence>
<sequence>MTSEYHQTIVIGAGISGIKASIDLTRNGIDTLILEARERVGGRLYTIKSDSGIPMDIGASWFHDCLDNPLLHKAYDQGHIKFYYDDGRFDIYTKEHGLVDENHHLQAAADEIKDYLKQICMEKYTPETDVSLREACLDYLKLKGYTLTDELIRYAPQLIRYYEMWIGSSWNALSARQVGTDEHFGRNAMVTNGYITFYNDELDELASVSGFSKGTDLIGSKIRLNQVVYKIRFDDQSKQIFVHTRNELTRLETVYRCEYLICSTPLSILKLQDTSAKGAIEWQPPLPSDIRAKLGKVSFSGLGKVFLEFKNCFWSKETDRFLYLPEPDDELTEAYKTGKSITFEKEDKEIELTSSPDPFKYVVLFMNLYRAAGVPILLALISQPLTGFIEASSDEVIWKFFKPLVRQITGKRWTSNPVSIHHTNWTHDPFSRGAYTGVSVGDDVEACINALKEAKGIFDDKGRVRFVGEGIIEQGNGCVHGAWLTGKREAEKVVKLVNRGKL</sequence>
<dbReference type="PANTHER" id="PTHR10742:SF410">
    <property type="entry name" value="LYSINE-SPECIFIC HISTONE DEMETHYLASE 2"/>
    <property type="match status" value="1"/>
</dbReference>